<evidence type="ECO:0000256" key="1">
    <source>
        <dbReference type="SAM" id="MobiDB-lite"/>
    </source>
</evidence>
<evidence type="ECO:0000313" key="2">
    <source>
        <dbReference type="EMBL" id="KAF9504735.1"/>
    </source>
</evidence>
<dbReference type="Proteomes" id="UP000886523">
    <property type="component" value="Unassembled WGS sequence"/>
</dbReference>
<feature type="region of interest" description="Disordered" evidence="1">
    <location>
        <begin position="115"/>
        <end position="135"/>
    </location>
</feature>
<keyword evidence="3" id="KW-1185">Reference proteome</keyword>
<sequence length="135" mass="15256">MQHVKEPEPIELRVHPEMDAVCRGNGTPPASPPLLNYTYGTALYKHWGAPFPQQLSPDPSEPEHLSDLDWVPDRGSASSYSHDNELLEALDRFAELHYLLMGKTPEMMEGEAQRIADEAESRDRLASELKVQDNF</sequence>
<comment type="caution">
    <text evidence="2">The sequence shown here is derived from an EMBL/GenBank/DDBJ whole genome shotgun (WGS) entry which is preliminary data.</text>
</comment>
<protein>
    <submittedName>
        <fullName evidence="2">Uncharacterized protein</fullName>
    </submittedName>
</protein>
<evidence type="ECO:0000313" key="3">
    <source>
        <dbReference type="Proteomes" id="UP000886523"/>
    </source>
</evidence>
<dbReference type="EMBL" id="MU129198">
    <property type="protein sequence ID" value="KAF9504735.1"/>
    <property type="molecule type" value="Genomic_DNA"/>
</dbReference>
<gene>
    <name evidence="2" type="ORF">BS47DRAFT_1354794</name>
</gene>
<name>A0A9P6AG50_9AGAM</name>
<organism evidence="2 3">
    <name type="scientific">Hydnum rufescens UP504</name>
    <dbReference type="NCBI Taxonomy" id="1448309"/>
    <lineage>
        <taxon>Eukaryota</taxon>
        <taxon>Fungi</taxon>
        <taxon>Dikarya</taxon>
        <taxon>Basidiomycota</taxon>
        <taxon>Agaricomycotina</taxon>
        <taxon>Agaricomycetes</taxon>
        <taxon>Cantharellales</taxon>
        <taxon>Hydnaceae</taxon>
        <taxon>Hydnum</taxon>
    </lineage>
</organism>
<proteinExistence type="predicted"/>
<reference evidence="2" key="1">
    <citation type="journal article" date="2020" name="Nat. Commun.">
        <title>Large-scale genome sequencing of mycorrhizal fungi provides insights into the early evolution of symbiotic traits.</title>
        <authorList>
            <person name="Miyauchi S."/>
            <person name="Kiss E."/>
            <person name="Kuo A."/>
            <person name="Drula E."/>
            <person name="Kohler A."/>
            <person name="Sanchez-Garcia M."/>
            <person name="Morin E."/>
            <person name="Andreopoulos B."/>
            <person name="Barry K.W."/>
            <person name="Bonito G."/>
            <person name="Buee M."/>
            <person name="Carver A."/>
            <person name="Chen C."/>
            <person name="Cichocki N."/>
            <person name="Clum A."/>
            <person name="Culley D."/>
            <person name="Crous P.W."/>
            <person name="Fauchery L."/>
            <person name="Girlanda M."/>
            <person name="Hayes R.D."/>
            <person name="Keri Z."/>
            <person name="LaButti K."/>
            <person name="Lipzen A."/>
            <person name="Lombard V."/>
            <person name="Magnuson J."/>
            <person name="Maillard F."/>
            <person name="Murat C."/>
            <person name="Nolan M."/>
            <person name="Ohm R.A."/>
            <person name="Pangilinan J."/>
            <person name="Pereira M.F."/>
            <person name="Perotto S."/>
            <person name="Peter M."/>
            <person name="Pfister S."/>
            <person name="Riley R."/>
            <person name="Sitrit Y."/>
            <person name="Stielow J.B."/>
            <person name="Szollosi G."/>
            <person name="Zifcakova L."/>
            <person name="Stursova M."/>
            <person name="Spatafora J.W."/>
            <person name="Tedersoo L."/>
            <person name="Vaario L.M."/>
            <person name="Yamada A."/>
            <person name="Yan M."/>
            <person name="Wang P."/>
            <person name="Xu J."/>
            <person name="Bruns T."/>
            <person name="Baldrian P."/>
            <person name="Vilgalys R."/>
            <person name="Dunand C."/>
            <person name="Henrissat B."/>
            <person name="Grigoriev I.V."/>
            <person name="Hibbett D."/>
            <person name="Nagy L.G."/>
            <person name="Martin F.M."/>
        </authorList>
    </citation>
    <scope>NUCLEOTIDE SEQUENCE</scope>
    <source>
        <strain evidence="2">UP504</strain>
    </source>
</reference>
<accession>A0A9P6AG50</accession>
<dbReference type="AlphaFoldDB" id="A0A9P6AG50"/>
<feature type="non-terminal residue" evidence="2">
    <location>
        <position position="135"/>
    </location>
</feature>